<evidence type="ECO:0000256" key="5">
    <source>
        <dbReference type="SAM" id="MobiDB-lite"/>
    </source>
</evidence>
<dbReference type="EMBL" id="SMOL01000402">
    <property type="protein sequence ID" value="KAB2616331.1"/>
    <property type="molecule type" value="Genomic_DNA"/>
</dbReference>
<dbReference type="InterPro" id="IPR044254">
    <property type="entry name" value="At4g02110-like"/>
</dbReference>
<comment type="caution">
    <text evidence="8">The sequence shown here is derived from an EMBL/GenBank/DDBJ whole genome shotgun (WGS) entry which is preliminary data.</text>
</comment>
<name>A0A5N5GR12_9ROSA</name>
<accession>A0A5N5GR12</accession>
<protein>
    <submittedName>
        <fullName evidence="8">BRCT domain-containing protein</fullName>
    </submittedName>
</protein>
<dbReference type="AlphaFoldDB" id="A0A5N5GR12"/>
<dbReference type="GO" id="GO:0008270">
    <property type="term" value="F:zinc ion binding"/>
    <property type="evidence" value="ECO:0007669"/>
    <property type="project" value="UniProtKB-KW"/>
</dbReference>
<feature type="region of interest" description="Disordered" evidence="5">
    <location>
        <begin position="755"/>
        <end position="855"/>
    </location>
</feature>
<feature type="compositionally biased region" description="Polar residues" evidence="5">
    <location>
        <begin position="514"/>
        <end position="528"/>
    </location>
</feature>
<feature type="domain" description="BRCT" evidence="7">
    <location>
        <begin position="109"/>
        <end position="193"/>
    </location>
</feature>
<dbReference type="PROSITE" id="PS50016">
    <property type="entry name" value="ZF_PHD_2"/>
    <property type="match status" value="1"/>
</dbReference>
<feature type="domain" description="PHD-type" evidence="6">
    <location>
        <begin position="1112"/>
        <end position="1168"/>
    </location>
</feature>
<evidence type="ECO:0000259" key="7">
    <source>
        <dbReference type="PROSITE" id="PS50172"/>
    </source>
</evidence>
<dbReference type="InterPro" id="IPR001965">
    <property type="entry name" value="Znf_PHD"/>
</dbReference>
<keyword evidence="3" id="KW-0862">Zinc</keyword>
<keyword evidence="2 4" id="KW-0863">Zinc-finger</keyword>
<organism evidence="8 9">
    <name type="scientific">Pyrus ussuriensis x Pyrus communis</name>
    <dbReference type="NCBI Taxonomy" id="2448454"/>
    <lineage>
        <taxon>Eukaryota</taxon>
        <taxon>Viridiplantae</taxon>
        <taxon>Streptophyta</taxon>
        <taxon>Embryophyta</taxon>
        <taxon>Tracheophyta</taxon>
        <taxon>Spermatophyta</taxon>
        <taxon>Magnoliopsida</taxon>
        <taxon>eudicotyledons</taxon>
        <taxon>Gunneridae</taxon>
        <taxon>Pentapetalae</taxon>
        <taxon>rosids</taxon>
        <taxon>fabids</taxon>
        <taxon>Rosales</taxon>
        <taxon>Rosaceae</taxon>
        <taxon>Amygdaloideae</taxon>
        <taxon>Maleae</taxon>
        <taxon>Pyrus</taxon>
    </lineage>
</organism>
<feature type="domain" description="BRCT" evidence="7">
    <location>
        <begin position="6"/>
        <end position="96"/>
    </location>
</feature>
<feature type="domain" description="BRCT" evidence="7">
    <location>
        <begin position="855"/>
        <end position="947"/>
    </location>
</feature>
<feature type="region of interest" description="Disordered" evidence="5">
    <location>
        <begin position="424"/>
        <end position="461"/>
    </location>
</feature>
<dbReference type="CDD" id="cd17738">
    <property type="entry name" value="BRCT_TopBP1_rpt7"/>
    <property type="match status" value="1"/>
</dbReference>
<dbReference type="Gene3D" id="3.40.50.10190">
    <property type="entry name" value="BRCT domain"/>
    <property type="match status" value="4"/>
</dbReference>
<dbReference type="PANTHER" id="PTHR47181">
    <property type="entry name" value="BRCA1 C TERMINUS DOMAIN CONTAINING PROTEIN, EXPRESSED"/>
    <property type="match status" value="1"/>
</dbReference>
<gene>
    <name evidence="8" type="ORF">D8674_022919</name>
</gene>
<evidence type="ECO:0000256" key="4">
    <source>
        <dbReference type="PROSITE-ProRule" id="PRU00146"/>
    </source>
</evidence>
<feature type="region of interest" description="Disordered" evidence="5">
    <location>
        <begin position="639"/>
        <end position="658"/>
    </location>
</feature>
<dbReference type="PANTHER" id="PTHR47181:SF2">
    <property type="entry name" value="BRCA1 C TERMINUS DOMAIN CONTAINING PROTEIN, EXPRESSED"/>
    <property type="match status" value="1"/>
</dbReference>
<dbReference type="Proteomes" id="UP000327157">
    <property type="component" value="Chromosome 3"/>
</dbReference>
<keyword evidence="1" id="KW-0479">Metal-binding</keyword>
<feature type="compositionally biased region" description="Low complexity" evidence="5">
    <location>
        <begin position="437"/>
        <end position="455"/>
    </location>
</feature>
<reference evidence="8 9" key="1">
    <citation type="submission" date="2019-09" db="EMBL/GenBank/DDBJ databases">
        <authorList>
            <person name="Ou C."/>
        </authorList>
    </citation>
    <scope>NUCLEOTIDE SEQUENCE [LARGE SCALE GENOMIC DNA]</scope>
    <source>
        <strain evidence="8">S2</strain>
        <tissue evidence="8">Leaf</tissue>
    </source>
</reference>
<dbReference type="Pfam" id="PF00628">
    <property type="entry name" value="PHD"/>
    <property type="match status" value="1"/>
</dbReference>
<dbReference type="InterPro" id="IPR011011">
    <property type="entry name" value="Znf_FYVE_PHD"/>
</dbReference>
<evidence type="ECO:0000256" key="2">
    <source>
        <dbReference type="ARBA" id="ARBA00022771"/>
    </source>
</evidence>
<evidence type="ECO:0000313" key="9">
    <source>
        <dbReference type="Proteomes" id="UP000327157"/>
    </source>
</evidence>
<feature type="region of interest" description="Disordered" evidence="5">
    <location>
        <begin position="476"/>
        <end position="551"/>
    </location>
</feature>
<evidence type="ECO:0000259" key="6">
    <source>
        <dbReference type="PROSITE" id="PS50016"/>
    </source>
</evidence>
<evidence type="ECO:0000313" key="8">
    <source>
        <dbReference type="EMBL" id="KAB2616331.1"/>
    </source>
</evidence>
<dbReference type="Pfam" id="PF12738">
    <property type="entry name" value="PTCB-BRCT"/>
    <property type="match status" value="1"/>
</dbReference>
<feature type="compositionally biased region" description="Polar residues" evidence="5">
    <location>
        <begin position="424"/>
        <end position="435"/>
    </location>
</feature>
<dbReference type="SUPFAM" id="SSF57903">
    <property type="entry name" value="FYVE/PHD zinc finger"/>
    <property type="match status" value="1"/>
</dbReference>
<feature type="compositionally biased region" description="Low complexity" evidence="5">
    <location>
        <begin position="529"/>
        <end position="546"/>
    </location>
</feature>
<dbReference type="SUPFAM" id="SSF52113">
    <property type="entry name" value="BRCT domain"/>
    <property type="match status" value="3"/>
</dbReference>
<dbReference type="SMART" id="SM00249">
    <property type="entry name" value="PHD"/>
    <property type="match status" value="1"/>
</dbReference>
<reference evidence="9" key="2">
    <citation type="submission" date="2019-10" db="EMBL/GenBank/DDBJ databases">
        <title>A de novo genome assembly of a pear dwarfing rootstock.</title>
        <authorList>
            <person name="Wang F."/>
            <person name="Wang J."/>
            <person name="Li S."/>
            <person name="Zhang Y."/>
            <person name="Fang M."/>
            <person name="Ma L."/>
            <person name="Zhao Y."/>
            <person name="Jiang S."/>
        </authorList>
    </citation>
    <scope>NUCLEOTIDE SEQUENCE [LARGE SCALE GENOMIC DNA]</scope>
</reference>
<proteinExistence type="predicted"/>
<dbReference type="Pfam" id="PF00533">
    <property type="entry name" value="BRCT"/>
    <property type="match status" value="1"/>
</dbReference>
<dbReference type="CDD" id="cd17711">
    <property type="entry name" value="BRCT_PAXIP1_rpt3"/>
    <property type="match status" value="1"/>
</dbReference>
<dbReference type="InterPro" id="IPR013083">
    <property type="entry name" value="Znf_RING/FYVE/PHD"/>
</dbReference>
<dbReference type="Gene3D" id="3.30.40.10">
    <property type="entry name" value="Zinc/RING finger domain, C3HC4 (zinc finger)"/>
    <property type="match status" value="1"/>
</dbReference>
<sequence>MTEGSSPAKTFIGVRFLLLGFDPFDEDQVRSKLVDCGGEDVAHYSPNCTHVIVDKIVYDDPVCVAARNDAKTLVTALWVHHSFDVGLPIDPTSIIYRPLRDLNGIPDAKRLIVCLTGYQRQDRDDIMTMVGLMGARFSKPLVANKVTHLVCYKFEGEKYELAKKIPRMKLVNHHWLEDCLRDWQLLPEDKYKTSGYELEMMEAEARDSEDEAENTFVKQAGVRSMYKSPHNIKAGSPATPRLPIPEGEMPNVPLVFNNAIGNLSIPRNENKLDQASSVSNSYVSKGLSCQDACQLRAAGGGDLNDQHHGTPDPKVRDDFITNCGSAERASHSAGKLSYSRQTSWRPTLLLHMGYKSGRGSVSSKVPICKLNANDDLASYTLNADQADENFDSNCVEVPLKDTNLQNREESSGIFPQKRVMDLSYASSKSQKTNPGAKSGSMHSPSSSIRSPKVKPTSLIDGNSSALTFSAAAISNTGKDENTNTKSSPTTFRRLRKSSLSSKPGIADSAEEKTTTAVSKTVELQNQPQNVGGSSPSNENSVNNSSNDPASVNLLKERNNDLVTKHLKQKVKSKKTLGSWPKLVSANQKGSVHLYKDAFLNDTKKFPDPTKLGVLCPDVNFEPPNEVEGKYVNMSADVADKNSESMDDETEAPEEESEHKLENVLHEAKGMVAQATSKCVTMDDSSGQEQHLQDHSDACAPRDVMAKSGSDNIYLLVESTANGNAVKGKKNQGKKRALGKTKLKTVPPVTDVVKPNKVVSEENTRNDNTGVTEKKQEKRRAGLVGKSKCRGVPQNKLENSSKMKENRPTVGGDQTVSKSKQQAEKSTAKSDITPLKIIQTSAERSDNPSIPEGKASSKVKIEPVRFILSGHRFQRKEFQKVIKRLKGRCCRDSHHWSYQATHFISPDRVGRTEKFFAAAASGRWILKSDYLEASDKEGRFLEEEPFEWYKNGLSEDGTINLEAPRKWRLLRERTGHGAFHGMRVIIYGECIAPPLDTLKRVMKAGDGTILATSPPYTRFLKSGVDYAIVSPGMPRADMWVQELLKHEIPCVVADYLVEYVCKPGYPLDRHVLYNTNASAEKSFERVQSRAEEVVEGAFTGGDGDDASCGGDSDIPCVLCGSGERGEVMLICGNESGSVGCGIGTHIECCNPPLESVPEDDWFCPNCSWSKNSTKSSKKRKKDRSSK</sequence>
<reference evidence="8 9" key="3">
    <citation type="submission" date="2019-11" db="EMBL/GenBank/DDBJ databases">
        <title>A de novo genome assembly of a pear dwarfing rootstock.</title>
        <authorList>
            <person name="Wang F."/>
            <person name="Wang J."/>
            <person name="Li S."/>
            <person name="Zhang Y."/>
            <person name="Fang M."/>
            <person name="Ma L."/>
            <person name="Zhao Y."/>
            <person name="Jiang S."/>
        </authorList>
    </citation>
    <scope>NUCLEOTIDE SEQUENCE [LARGE SCALE GENOMIC DNA]</scope>
    <source>
        <strain evidence="8">S2</strain>
        <tissue evidence="8">Leaf</tissue>
    </source>
</reference>
<dbReference type="InterPro" id="IPR036420">
    <property type="entry name" value="BRCT_dom_sf"/>
</dbReference>
<evidence type="ECO:0000256" key="1">
    <source>
        <dbReference type="ARBA" id="ARBA00022723"/>
    </source>
</evidence>
<dbReference type="InterPro" id="IPR001357">
    <property type="entry name" value="BRCT_dom"/>
</dbReference>
<dbReference type="InterPro" id="IPR019787">
    <property type="entry name" value="Znf_PHD-finger"/>
</dbReference>
<evidence type="ECO:0000256" key="3">
    <source>
        <dbReference type="ARBA" id="ARBA00022833"/>
    </source>
</evidence>
<feature type="compositionally biased region" description="Acidic residues" evidence="5">
    <location>
        <begin position="644"/>
        <end position="655"/>
    </location>
</feature>
<dbReference type="OrthoDB" id="1935339at2759"/>
<keyword evidence="9" id="KW-1185">Reference proteome</keyword>
<dbReference type="PROSITE" id="PS50172">
    <property type="entry name" value="BRCT"/>
    <property type="match status" value="3"/>
</dbReference>
<dbReference type="SMART" id="SM00292">
    <property type="entry name" value="BRCT"/>
    <property type="match status" value="4"/>
</dbReference>